<accession>A0ABP9XHW0</accession>
<dbReference type="InterPro" id="IPR020084">
    <property type="entry name" value="NUDIX_hydrolase_CS"/>
</dbReference>
<dbReference type="Proteomes" id="UP001404956">
    <property type="component" value="Unassembled WGS sequence"/>
</dbReference>
<comment type="caution">
    <text evidence="5">The sequence shown here is derived from an EMBL/GenBank/DDBJ whole genome shotgun (WGS) entry which is preliminary data.</text>
</comment>
<evidence type="ECO:0000313" key="5">
    <source>
        <dbReference type="EMBL" id="GAA5534516.1"/>
    </source>
</evidence>
<evidence type="ECO:0000259" key="4">
    <source>
        <dbReference type="PROSITE" id="PS51462"/>
    </source>
</evidence>
<keyword evidence="6" id="KW-1185">Reference proteome</keyword>
<evidence type="ECO:0000313" key="6">
    <source>
        <dbReference type="Proteomes" id="UP001404956"/>
    </source>
</evidence>
<dbReference type="InterPro" id="IPR020476">
    <property type="entry name" value="Nudix_hydrolase"/>
</dbReference>
<dbReference type="PRINTS" id="PR00502">
    <property type="entry name" value="NUDIXFAMILY"/>
</dbReference>
<organism evidence="5 6">
    <name type="scientific">Deinococcus aluminii</name>
    <dbReference type="NCBI Taxonomy" id="1656885"/>
    <lineage>
        <taxon>Bacteria</taxon>
        <taxon>Thermotogati</taxon>
        <taxon>Deinococcota</taxon>
        <taxon>Deinococci</taxon>
        <taxon>Deinococcales</taxon>
        <taxon>Deinococcaceae</taxon>
        <taxon>Deinococcus</taxon>
    </lineage>
</organism>
<dbReference type="PANTHER" id="PTHR43046">
    <property type="entry name" value="GDP-MANNOSE MANNOSYL HYDROLASE"/>
    <property type="match status" value="1"/>
</dbReference>
<evidence type="ECO:0000256" key="3">
    <source>
        <dbReference type="RuleBase" id="RU003476"/>
    </source>
</evidence>
<dbReference type="PROSITE" id="PS00893">
    <property type="entry name" value="NUDIX_BOX"/>
    <property type="match status" value="1"/>
</dbReference>
<dbReference type="PANTHER" id="PTHR43046:SF16">
    <property type="entry name" value="ADP-RIBOSE PYROPHOSPHATASE YJHB-RELATED"/>
    <property type="match status" value="1"/>
</dbReference>
<name>A0ABP9XHW0_9DEIO</name>
<dbReference type="EMBL" id="BAABRV010000008">
    <property type="protein sequence ID" value="GAA5534516.1"/>
    <property type="molecule type" value="Genomic_DNA"/>
</dbReference>
<dbReference type="PROSITE" id="PS51462">
    <property type="entry name" value="NUDIX"/>
    <property type="match status" value="1"/>
</dbReference>
<dbReference type="Gene3D" id="3.90.79.10">
    <property type="entry name" value="Nucleoside Triphosphate Pyrophosphohydrolase"/>
    <property type="match status" value="1"/>
</dbReference>
<evidence type="ECO:0000256" key="2">
    <source>
        <dbReference type="ARBA" id="ARBA00022801"/>
    </source>
</evidence>
<dbReference type="InterPro" id="IPR000086">
    <property type="entry name" value="NUDIX_hydrolase_dom"/>
</dbReference>
<dbReference type="InterPro" id="IPR015797">
    <property type="entry name" value="NUDIX_hydrolase-like_dom_sf"/>
</dbReference>
<reference evidence="5 6" key="1">
    <citation type="submission" date="2024-02" db="EMBL/GenBank/DDBJ databases">
        <title>Deinococcus aluminii NBRC 112889.</title>
        <authorList>
            <person name="Ichikawa N."/>
            <person name="Katano-Makiyama Y."/>
            <person name="Hidaka K."/>
        </authorList>
    </citation>
    <scope>NUCLEOTIDE SEQUENCE [LARGE SCALE GENOMIC DNA]</scope>
    <source>
        <strain evidence="5 6">NBRC 112889</strain>
    </source>
</reference>
<dbReference type="RefSeq" id="WP_345456144.1">
    <property type="nucleotide sequence ID" value="NZ_BAABRV010000008.1"/>
</dbReference>
<evidence type="ECO:0000256" key="1">
    <source>
        <dbReference type="ARBA" id="ARBA00001946"/>
    </source>
</evidence>
<gene>
    <name evidence="5" type="primary">rppH_3</name>
    <name evidence="5" type="ORF">Dalu01_02927</name>
</gene>
<proteinExistence type="inferred from homology"/>
<feature type="domain" description="Nudix hydrolase" evidence="4">
    <location>
        <begin position="11"/>
        <end position="143"/>
    </location>
</feature>
<dbReference type="SUPFAM" id="SSF55811">
    <property type="entry name" value="Nudix"/>
    <property type="match status" value="1"/>
</dbReference>
<comment type="cofactor">
    <cofactor evidence="1">
        <name>Mg(2+)</name>
        <dbReference type="ChEBI" id="CHEBI:18420"/>
    </cofactor>
</comment>
<dbReference type="InterPro" id="IPR048157">
    <property type="entry name" value="Nud_hyd_Dein"/>
</dbReference>
<sequence length="159" mass="17821">MQYGETFHIPVSHRAAGVVVINPLGEVLLVRENKPGSRDLWHIPSGTVEDGEHPQDTAVREAYEETGLKVRLLRLLDVLLGRFPDGVLVQRFAWLAEVEGERNSPAPLPDFAGEVCEARYFSREEMGAMYERGELRMYHTKLFVDAAYAQWKPAAGANA</sequence>
<dbReference type="Pfam" id="PF00293">
    <property type="entry name" value="NUDIX"/>
    <property type="match status" value="1"/>
</dbReference>
<keyword evidence="2 3" id="KW-0378">Hydrolase</keyword>
<dbReference type="NCBIfam" id="NF041652">
    <property type="entry name" value="Nud_hyd_Dein"/>
    <property type="match status" value="1"/>
</dbReference>
<comment type="similarity">
    <text evidence="3">Belongs to the Nudix hydrolase family.</text>
</comment>
<protein>
    <submittedName>
        <fullName evidence="5">RNA pyrophosphohydrolase</fullName>
    </submittedName>
</protein>